<dbReference type="OrthoDB" id="9795247at2"/>
<proteinExistence type="inferred from homology"/>
<name>D4XVE2_9BACT</name>
<dbReference type="RefSeq" id="WP_005683277.1">
    <property type="nucleotide sequence ID" value="NZ_ADNC01000007.1"/>
</dbReference>
<dbReference type="Gene3D" id="3.30.420.40">
    <property type="match status" value="2"/>
</dbReference>
<dbReference type="PANTHER" id="PTHR18964:SF149">
    <property type="entry name" value="BIFUNCTIONAL UDP-N-ACETYLGLUCOSAMINE 2-EPIMERASE_N-ACETYLMANNOSAMINE KINASE"/>
    <property type="match status" value="1"/>
</dbReference>
<dbReference type="InterPro" id="IPR000600">
    <property type="entry name" value="ROK"/>
</dbReference>
<organism evidence="2 3">
    <name type="scientific">Mycoplasmopsis alligatoris A21JP2</name>
    <dbReference type="NCBI Taxonomy" id="747682"/>
    <lineage>
        <taxon>Bacteria</taxon>
        <taxon>Bacillati</taxon>
        <taxon>Mycoplasmatota</taxon>
        <taxon>Mycoplasmoidales</taxon>
        <taxon>Metamycoplasmataceae</taxon>
        <taxon>Mycoplasmopsis</taxon>
    </lineage>
</organism>
<dbReference type="EMBL" id="ADNC01000007">
    <property type="protein sequence ID" value="EFF41587.1"/>
    <property type="molecule type" value="Genomic_DNA"/>
</dbReference>
<accession>D4XVE2</accession>
<dbReference type="SUPFAM" id="SSF53067">
    <property type="entry name" value="Actin-like ATPase domain"/>
    <property type="match status" value="1"/>
</dbReference>
<dbReference type="STRING" id="747682.MALL_0640"/>
<evidence type="ECO:0000313" key="3">
    <source>
        <dbReference type="Proteomes" id="UP000004757"/>
    </source>
</evidence>
<dbReference type="Pfam" id="PF00480">
    <property type="entry name" value="ROK"/>
    <property type="match status" value="1"/>
</dbReference>
<comment type="similarity">
    <text evidence="1">Belongs to the ROK (NagC/XylR) family.</text>
</comment>
<evidence type="ECO:0000313" key="2">
    <source>
        <dbReference type="EMBL" id="EFF41587.1"/>
    </source>
</evidence>
<protein>
    <submittedName>
        <fullName evidence="2">ROK family protein</fullName>
    </submittedName>
</protein>
<comment type="caution">
    <text evidence="2">The sequence shown here is derived from an EMBL/GenBank/DDBJ whole genome shotgun (WGS) entry which is preliminary data.</text>
</comment>
<gene>
    <name evidence="2" type="ORF">MALL_0640</name>
</gene>
<keyword evidence="3" id="KW-1185">Reference proteome</keyword>
<sequence>MNSKNILAIDIGGTHIKYAIVKFETLEIIYTGSFKTKLPSIKSDVEKIISSNKEKYNFNYVAIASMGVIDSSKKEVIYTNQKALVYKGTNFANLASKYNVKLTILNDANAAAIAENHYSKGIYKKNLTVTFGTGVGCGLINVFDTKQSNHFSGEIGYLKIARTNLDTYLSFSRFNSILLSKFEIETKDNNFIKKYFENELLRKTLKSYLYKVGDFLSNLAIYYNVNHIFVSGGISHLDPSIFNLLIDRFNKNLLNTPYKTTISKAMNLNNSGFIGACLFLKESV</sequence>
<reference evidence="2 3" key="1">
    <citation type="submission" date="2010-03" db="EMBL/GenBank/DDBJ databases">
        <authorList>
            <person name="Glass J.I."/>
            <person name="Benders G.A."/>
            <person name="Durkin A.S."/>
            <person name="Farmerie W.G."/>
            <person name="Hlavinka K."/>
            <person name="Hostetler J."/>
            <person name="Jackson J."/>
            <person name="May M.A."/>
            <person name="Miller R.H."/>
            <person name="Paralanov V."/>
            <person name="Radune D."/>
            <person name="Szczypinski B."/>
            <person name="Brown D.R."/>
        </authorList>
    </citation>
    <scope>NUCLEOTIDE SEQUENCE [LARGE SCALE GENOMIC DNA]</scope>
    <source>
        <strain evidence="2 3">A21JP2</strain>
    </source>
</reference>
<dbReference type="Proteomes" id="UP000004757">
    <property type="component" value="Unassembled WGS sequence"/>
</dbReference>
<dbReference type="AlphaFoldDB" id="D4XVE2"/>
<dbReference type="PANTHER" id="PTHR18964">
    <property type="entry name" value="ROK (REPRESSOR, ORF, KINASE) FAMILY"/>
    <property type="match status" value="1"/>
</dbReference>
<dbReference type="InterPro" id="IPR043129">
    <property type="entry name" value="ATPase_NBD"/>
</dbReference>
<dbReference type="eggNOG" id="COG1940">
    <property type="taxonomic scope" value="Bacteria"/>
</dbReference>
<evidence type="ECO:0000256" key="1">
    <source>
        <dbReference type="ARBA" id="ARBA00006479"/>
    </source>
</evidence>